<proteinExistence type="predicted"/>
<dbReference type="PANTHER" id="PTHR34978:SF3">
    <property type="entry name" value="SLR0241 PROTEIN"/>
    <property type="match status" value="1"/>
</dbReference>
<protein>
    <submittedName>
        <fullName evidence="3">Protease HtpX</fullName>
    </submittedName>
</protein>
<feature type="transmembrane region" description="Helical" evidence="1">
    <location>
        <begin position="150"/>
        <end position="170"/>
    </location>
</feature>
<evidence type="ECO:0000313" key="3">
    <source>
        <dbReference type="EMBL" id="TWU35964.1"/>
    </source>
</evidence>
<accession>A0A5C6DIP5</accession>
<evidence type="ECO:0000259" key="2">
    <source>
        <dbReference type="Pfam" id="PF05569"/>
    </source>
</evidence>
<sequence length="830" mass="90561">MSRLQLSGPELILALVLLRTTLVLSIAWLLHGTLRRFSVRFPVYLWRFTMVGLFVMVGTTPFLSGWGFQFAERSPQNEWQTQWTHLLPAHQGPALEPVITEPVITSTADAPGSASPAATSQPAASIQNLRRGDNAQHAFAFSFAVLRERITIAACFGYIAIAGLMLLRILRQFIALRLVLRQADTAEDRIVDFVGSVSRSMGLPDPPDVMASSGISVPMTTGIHRPMILFPESLLGHLSDEQLRFVTAHECSHLQGRDLAWSLLARITQIFFWPIPLVWKLPSAHRFACDVRCDAVASKGDRPSYAKMLADLAIGLHRSLEQPFALAFLRQSEVVARVRQIGSDGFVREPNGLTKVLAGLAFTTVFVVAGTIGVNFLPLYANPDQARGRVRVTVVDPSGTPVVGAEAQVVGLRTVDESASAYGNHAMTASSATNRRGKATVEYPLFVYEQMKTGTIMLMIQHPEYAPFHQEYSVDSPIEASLTPGRRFTATAVDAKTQQRISEDLYAVLSDQTQNPAWQLHQDGTLHSPPLDPSIQSVMLVRYREGTPTLFSEPIDLTGNLVDLPMRTGETLRGVLSDRVPRPVIDGRVALTVALSSKPNAAVNRQSIDWCETTTVNPDGSFVFESIPPCSELQVVADCEGFVSATPPAAELLARIPYVTTMQHAESMQRSFTVSQVCSSEDSEPCVIEMERAATVNFQIVDPAGKPVSNAVISLSPGIVFTPGPSLIFGTYFRTPRWLTSARQALKTADSKTLSDKPFVATTDAKGQATISGIPGKDHISVSVTHPQYELPATEPNSYHRSGNFSIDPGETRGITLTVQKKGVQVLGRE</sequence>
<dbReference type="RefSeq" id="WP_146528024.1">
    <property type="nucleotide sequence ID" value="NZ_SJPV01000006.1"/>
</dbReference>
<feature type="transmembrane region" description="Helical" evidence="1">
    <location>
        <begin position="43"/>
        <end position="63"/>
    </location>
</feature>
<dbReference type="InterPro" id="IPR008756">
    <property type="entry name" value="Peptidase_M56"/>
</dbReference>
<dbReference type="AlphaFoldDB" id="A0A5C6DIP5"/>
<comment type="caution">
    <text evidence="3">The sequence shown here is derived from an EMBL/GenBank/DDBJ whole genome shotgun (WGS) entry which is preliminary data.</text>
</comment>
<keyword evidence="1" id="KW-1133">Transmembrane helix</keyword>
<dbReference type="CDD" id="cd07341">
    <property type="entry name" value="M56_BlaR1_MecR1_like"/>
    <property type="match status" value="1"/>
</dbReference>
<keyword evidence="1" id="KW-0472">Membrane</keyword>
<feature type="transmembrane region" description="Helical" evidence="1">
    <location>
        <begin position="12"/>
        <end position="31"/>
    </location>
</feature>
<dbReference type="GO" id="GO:0008233">
    <property type="term" value="F:peptidase activity"/>
    <property type="evidence" value="ECO:0007669"/>
    <property type="project" value="UniProtKB-KW"/>
</dbReference>
<dbReference type="GO" id="GO:0006508">
    <property type="term" value="P:proteolysis"/>
    <property type="evidence" value="ECO:0007669"/>
    <property type="project" value="UniProtKB-KW"/>
</dbReference>
<dbReference type="Proteomes" id="UP000319143">
    <property type="component" value="Unassembled WGS sequence"/>
</dbReference>
<keyword evidence="3" id="KW-0645">Protease</keyword>
<dbReference type="EMBL" id="SJPV01000006">
    <property type="protein sequence ID" value="TWU35964.1"/>
    <property type="molecule type" value="Genomic_DNA"/>
</dbReference>
<dbReference type="InterPro" id="IPR052173">
    <property type="entry name" value="Beta-lactam_resp_regulator"/>
</dbReference>
<gene>
    <name evidence="3" type="primary">htpX</name>
    <name evidence="3" type="ORF">Poly41_37160</name>
</gene>
<dbReference type="Gene3D" id="3.30.2010.10">
    <property type="entry name" value="Metalloproteases ('zincins'), catalytic domain"/>
    <property type="match status" value="1"/>
</dbReference>
<keyword evidence="4" id="KW-1185">Reference proteome</keyword>
<keyword evidence="3" id="KW-0378">Hydrolase</keyword>
<dbReference type="OrthoDB" id="240923at2"/>
<dbReference type="Pfam" id="PF05569">
    <property type="entry name" value="Peptidase_M56"/>
    <property type="match status" value="1"/>
</dbReference>
<name>A0A5C6DIP5_9BACT</name>
<feature type="transmembrane region" description="Helical" evidence="1">
    <location>
        <begin position="356"/>
        <end position="381"/>
    </location>
</feature>
<evidence type="ECO:0000313" key="4">
    <source>
        <dbReference type="Proteomes" id="UP000319143"/>
    </source>
</evidence>
<reference evidence="3 4" key="1">
    <citation type="submission" date="2019-02" db="EMBL/GenBank/DDBJ databases">
        <title>Deep-cultivation of Planctomycetes and their phenomic and genomic characterization uncovers novel biology.</title>
        <authorList>
            <person name="Wiegand S."/>
            <person name="Jogler M."/>
            <person name="Boedeker C."/>
            <person name="Pinto D."/>
            <person name="Vollmers J."/>
            <person name="Rivas-Marin E."/>
            <person name="Kohn T."/>
            <person name="Peeters S.H."/>
            <person name="Heuer A."/>
            <person name="Rast P."/>
            <person name="Oberbeckmann S."/>
            <person name="Bunk B."/>
            <person name="Jeske O."/>
            <person name="Meyerdierks A."/>
            <person name="Storesund J.E."/>
            <person name="Kallscheuer N."/>
            <person name="Luecker S."/>
            <person name="Lage O.M."/>
            <person name="Pohl T."/>
            <person name="Merkel B.J."/>
            <person name="Hornburger P."/>
            <person name="Mueller R.-W."/>
            <person name="Bruemmer F."/>
            <person name="Labrenz M."/>
            <person name="Spormann A.M."/>
            <person name="Op Den Camp H."/>
            <person name="Overmann J."/>
            <person name="Amann R."/>
            <person name="Jetten M.S.M."/>
            <person name="Mascher T."/>
            <person name="Medema M.H."/>
            <person name="Devos D.P."/>
            <person name="Kaster A.-K."/>
            <person name="Ovreas L."/>
            <person name="Rohde M."/>
            <person name="Galperin M.Y."/>
            <person name="Jogler C."/>
        </authorList>
    </citation>
    <scope>NUCLEOTIDE SEQUENCE [LARGE SCALE GENOMIC DNA]</scope>
    <source>
        <strain evidence="3 4">Poly41</strain>
    </source>
</reference>
<evidence type="ECO:0000256" key="1">
    <source>
        <dbReference type="SAM" id="Phobius"/>
    </source>
</evidence>
<keyword evidence="1" id="KW-0812">Transmembrane</keyword>
<organism evidence="3 4">
    <name type="scientific">Novipirellula artificiosorum</name>
    <dbReference type="NCBI Taxonomy" id="2528016"/>
    <lineage>
        <taxon>Bacteria</taxon>
        <taxon>Pseudomonadati</taxon>
        <taxon>Planctomycetota</taxon>
        <taxon>Planctomycetia</taxon>
        <taxon>Pirellulales</taxon>
        <taxon>Pirellulaceae</taxon>
        <taxon>Novipirellula</taxon>
    </lineage>
</organism>
<feature type="domain" description="Peptidase M56" evidence="2">
    <location>
        <begin position="138"/>
        <end position="338"/>
    </location>
</feature>
<dbReference type="PANTHER" id="PTHR34978">
    <property type="entry name" value="POSSIBLE SENSOR-TRANSDUCER PROTEIN BLAR"/>
    <property type="match status" value="1"/>
</dbReference>